<proteinExistence type="predicted"/>
<accession>A0A1X7U1T7</accession>
<organism evidence="1">
    <name type="scientific">Amphimedon queenslandica</name>
    <name type="common">Sponge</name>
    <dbReference type="NCBI Taxonomy" id="400682"/>
    <lineage>
        <taxon>Eukaryota</taxon>
        <taxon>Metazoa</taxon>
        <taxon>Porifera</taxon>
        <taxon>Demospongiae</taxon>
        <taxon>Heteroscleromorpha</taxon>
        <taxon>Haplosclerida</taxon>
        <taxon>Niphatidae</taxon>
        <taxon>Amphimedon</taxon>
    </lineage>
</organism>
<dbReference type="InParanoid" id="A0A1X7U1T7"/>
<dbReference type="AlphaFoldDB" id="A0A1X7U1T7"/>
<sequence>MVVGHDIMDVSGTTKFCADFINCYRSHVPFFIDNDSLSCDGGTIQGDPLAMALSALVSFISSEI</sequence>
<reference evidence="1" key="1">
    <citation type="submission" date="2017-05" db="UniProtKB">
        <authorList>
            <consortium name="EnsemblMetazoa"/>
        </authorList>
    </citation>
    <scope>IDENTIFICATION</scope>
</reference>
<evidence type="ECO:0000313" key="1">
    <source>
        <dbReference type="EnsemblMetazoa" id="Aqu2.1.21601_001"/>
    </source>
</evidence>
<dbReference type="EnsemblMetazoa" id="Aqu2.1.21601_001">
    <property type="protein sequence ID" value="Aqu2.1.21601_001"/>
    <property type="gene ID" value="Aqu2.1.21601"/>
</dbReference>
<protein>
    <submittedName>
        <fullName evidence="1">Uncharacterized protein</fullName>
    </submittedName>
</protein>
<name>A0A1X7U1T7_AMPQE</name>